<evidence type="ECO:0000259" key="4">
    <source>
        <dbReference type="PROSITE" id="PS50089"/>
    </source>
</evidence>
<keyword evidence="6" id="KW-1185">Reference proteome</keyword>
<dbReference type="Gene3D" id="2.130.10.10">
    <property type="entry name" value="YVTN repeat-like/Quinoprotein amine dehydrogenase"/>
    <property type="match status" value="1"/>
</dbReference>
<accession>A0ABQ8YJS6</accession>
<dbReference type="Proteomes" id="UP001150062">
    <property type="component" value="Unassembled WGS sequence"/>
</dbReference>
<organism evidence="5 6">
    <name type="scientific">Anaeramoeba flamelloides</name>
    <dbReference type="NCBI Taxonomy" id="1746091"/>
    <lineage>
        <taxon>Eukaryota</taxon>
        <taxon>Metamonada</taxon>
        <taxon>Anaeramoebidae</taxon>
        <taxon>Anaeramoeba</taxon>
    </lineage>
</organism>
<feature type="region of interest" description="Disordered" evidence="3">
    <location>
        <begin position="1204"/>
        <end position="1224"/>
    </location>
</feature>
<dbReference type="InterPro" id="IPR045111">
    <property type="entry name" value="Vps41/Vps8"/>
</dbReference>
<evidence type="ECO:0000313" key="5">
    <source>
        <dbReference type="EMBL" id="KAJ6244783.1"/>
    </source>
</evidence>
<evidence type="ECO:0000256" key="2">
    <source>
        <dbReference type="SAM" id="Coils"/>
    </source>
</evidence>
<keyword evidence="2" id="KW-0175">Coiled coil</keyword>
<dbReference type="InterPro" id="IPR015943">
    <property type="entry name" value="WD40/YVTN_repeat-like_dom_sf"/>
</dbReference>
<dbReference type="SUPFAM" id="SSF57850">
    <property type="entry name" value="RING/U-box"/>
    <property type="match status" value="1"/>
</dbReference>
<comment type="caution">
    <text evidence="5">The sequence shown here is derived from an EMBL/GenBank/DDBJ whole genome shotgun (WGS) entry which is preliminary data.</text>
</comment>
<feature type="coiled-coil region" evidence="2">
    <location>
        <begin position="1369"/>
        <end position="1396"/>
    </location>
</feature>
<keyword evidence="1" id="KW-0862">Zinc</keyword>
<sequence length="1478" mass="173697">MMYDEYTLEDLLGENSDTEPPRLSPNILSYYENNLTVDDLLVEEEIIPEKTESDIEREEILQKEEEEKKKRLQEDFVDETLLGSDEKKIEDNIISVAKITFQKPFIVASCETFVGISKNEKQIIIYDSNFNPHSEFSLKKDSLITCMSFYRSKKITYLAVGQENGTLTLINLANKSQKVIKQFDQLKLTGVHMYDTQHFLLTTWSGQVFKFNNVGFFNKPLFLNKQLKLPNNFNIYQIYPFNFSNLQIIAICSNIGIFIVDLKHEQLIQKIEYLKPNDPNVVPSLCWTKLQNNYYLLLSQDKNLQIWKISIDHRKETISLKFVVDHIDSQIITSILTFGNSVIGILSKNNQQLKIIMFNQKKNIFKTINTYVLNDIQKEKKIKKNKKKDMDLQNSLIFQSCHCISSINESSWVLINNNEIIQINLKIFKQRIDYYIEKKLYLQGLLLAIKFFKNKTIINYGLTDDLAKNQAIIVDQILKLISLLLKSSIKANLNYKKKIMNLIKFITLLCLELEQYTFLFNQVINIYKTTNTLELFLNDFKKIFSRKEITIKNNKIATNGIIGRSSSNKSISQSIDNNFGFGTNEKKISLTKNLIELFLNFLNRKEIMVFEEYLLLTNISHLSIDSMRELSLKYSLFKLYTRILNVGYKNRYDPILKILNYLQTISQEILEKKESKEKYEVELNYISNFFYTNLKKEFKNKNFEIISIIKIVLFSGKKITTNDQKIHLDFPNLILLLNLNFKKTLKLIKNIISMQPSQQLEIKGEGGGEIVKEKKIDIEINGGNKEKNDMDQLNNSLKPIKLDHQKIYNILYYLILETNSINYKENNYNDLESFYEIVILLLVTGKVKVQKTVFEKILNYLFLKTKSKSNNTIEENENYRLNKKRKLIMIKKLKKKEELSILFLKSINNTKELNNYIRLIEHVKYKSVLTHLYQKTQNYRRLIELIINDATERDQIFTKIEELSNFQNIKQNEKLLDSIIIKFGDLLLIDKSKATTLILDSCPHELKRLLHSLKEESKIIFIEALLEYFSIDSYKLEDLSLDINDLKIKHLQLIGKLKPDQLLYYFKIYNNDQLSLDVQKKIATTNKIMDAEAFITERSGDLDGAKKLMKIKFSQVIDSILLLIKRISPNEIISESRITEIIKFRKTYENIKAMYHRIFPKDIENHTEREDFWKYYLLVFIEKSNEIKKEKELQKNKKLKTKKPKLQIQKEDENDDEVSDDSEDDDIYRRNKKIYNMKYSLLFNLMNFFLDDILNEITITSLISTLLDNFENEKFSKFQKLLKNLFATYQYEIKLLGSLNNFIDQDVIKSTEQFRAKREQPFKRNNDVCLACETKLRNHNQRLITIFNCGHSFHQDCIKNSKKCFICHLQKKNAKLNNSKTKNELIQDNVDENENENDIDIDIDNYSGASTRTRAREIPNTIDLELLSGLKKKQTLKSHLSKIQLPLSIYSSDSQIEQINASNSIPQANLSKVFDLDY</sequence>
<dbReference type="PANTHER" id="PTHR12616">
    <property type="entry name" value="VACUOLAR PROTEIN SORTING VPS41"/>
    <property type="match status" value="1"/>
</dbReference>
<name>A0ABQ8YJS6_9EUKA</name>
<protein>
    <submittedName>
        <fullName evidence="5">Vps8 subunit of corvet complex</fullName>
    </submittedName>
</protein>
<feature type="compositionally biased region" description="Acidic residues" evidence="3">
    <location>
        <begin position="1212"/>
        <end position="1224"/>
    </location>
</feature>
<dbReference type="SUPFAM" id="SSF50978">
    <property type="entry name" value="WD40 repeat-like"/>
    <property type="match status" value="1"/>
</dbReference>
<dbReference type="InterPro" id="IPR036322">
    <property type="entry name" value="WD40_repeat_dom_sf"/>
</dbReference>
<keyword evidence="1" id="KW-0863">Zinc-finger</keyword>
<proteinExistence type="predicted"/>
<dbReference type="InterPro" id="IPR001841">
    <property type="entry name" value="Znf_RING"/>
</dbReference>
<keyword evidence="1" id="KW-0479">Metal-binding</keyword>
<evidence type="ECO:0000256" key="3">
    <source>
        <dbReference type="SAM" id="MobiDB-lite"/>
    </source>
</evidence>
<feature type="domain" description="RING-type" evidence="4">
    <location>
        <begin position="1329"/>
        <end position="1368"/>
    </location>
</feature>
<reference evidence="5" key="1">
    <citation type="submission" date="2022-08" db="EMBL/GenBank/DDBJ databases">
        <title>Novel sulfate-reducing endosymbionts in the free-living metamonad Anaeramoeba.</title>
        <authorList>
            <person name="Jerlstrom-Hultqvist J."/>
            <person name="Cepicka I."/>
            <person name="Gallot-Lavallee L."/>
            <person name="Salas-Leiva D."/>
            <person name="Curtis B.A."/>
            <person name="Zahonova K."/>
            <person name="Pipaliya S."/>
            <person name="Dacks J."/>
            <person name="Roger A.J."/>
        </authorList>
    </citation>
    <scope>NUCLEOTIDE SEQUENCE</scope>
    <source>
        <strain evidence="5">Schooner1</strain>
    </source>
</reference>
<dbReference type="PANTHER" id="PTHR12616:SF8">
    <property type="entry name" value="VACUOLAR PROTEIN SORTING-ASSOCIATED PROTEIN 8 HOMOLOG"/>
    <property type="match status" value="1"/>
</dbReference>
<dbReference type="SMART" id="SM00184">
    <property type="entry name" value="RING"/>
    <property type="match status" value="1"/>
</dbReference>
<evidence type="ECO:0000313" key="6">
    <source>
        <dbReference type="Proteomes" id="UP001150062"/>
    </source>
</evidence>
<dbReference type="EMBL" id="JAOAOG010000158">
    <property type="protein sequence ID" value="KAJ6244783.1"/>
    <property type="molecule type" value="Genomic_DNA"/>
</dbReference>
<gene>
    <name evidence="5" type="ORF">M0813_20874</name>
</gene>
<evidence type="ECO:0000256" key="1">
    <source>
        <dbReference type="PROSITE-ProRule" id="PRU00175"/>
    </source>
</evidence>
<dbReference type="PROSITE" id="PS50089">
    <property type="entry name" value="ZF_RING_2"/>
    <property type="match status" value="1"/>
</dbReference>